<protein>
    <recommendedName>
        <fullName evidence="4">F-box domain-containing protein</fullName>
    </recommendedName>
</protein>
<name>A0AA39NUU0_9AGAR</name>
<feature type="non-terminal residue" evidence="2">
    <location>
        <position position="1"/>
    </location>
</feature>
<feature type="non-terminal residue" evidence="2">
    <location>
        <position position="123"/>
    </location>
</feature>
<dbReference type="AlphaFoldDB" id="A0AA39NUU0"/>
<evidence type="ECO:0008006" key="4">
    <source>
        <dbReference type="Google" id="ProtNLM"/>
    </source>
</evidence>
<reference evidence="2" key="1">
    <citation type="submission" date="2023-06" db="EMBL/GenBank/DDBJ databases">
        <authorList>
            <consortium name="Lawrence Berkeley National Laboratory"/>
            <person name="Ahrendt S."/>
            <person name="Sahu N."/>
            <person name="Indic B."/>
            <person name="Wong-Bajracharya J."/>
            <person name="Merenyi Z."/>
            <person name="Ke H.-M."/>
            <person name="Monk M."/>
            <person name="Kocsube S."/>
            <person name="Drula E."/>
            <person name="Lipzen A."/>
            <person name="Balint B."/>
            <person name="Henrissat B."/>
            <person name="Andreopoulos B."/>
            <person name="Martin F.M."/>
            <person name="Harder C.B."/>
            <person name="Rigling D."/>
            <person name="Ford K.L."/>
            <person name="Foster G.D."/>
            <person name="Pangilinan J."/>
            <person name="Papanicolaou A."/>
            <person name="Barry K."/>
            <person name="LaButti K."/>
            <person name="Viragh M."/>
            <person name="Koriabine M."/>
            <person name="Yan M."/>
            <person name="Riley R."/>
            <person name="Champramary S."/>
            <person name="Plett K.L."/>
            <person name="Tsai I.J."/>
            <person name="Slot J."/>
            <person name="Sipos G."/>
            <person name="Plett J."/>
            <person name="Nagy L.G."/>
            <person name="Grigoriev I.V."/>
        </authorList>
    </citation>
    <scope>NUCLEOTIDE SEQUENCE</scope>
    <source>
        <strain evidence="2">ICMP 16352</strain>
    </source>
</reference>
<sequence>IKTNNPPRDHEEVDFTNAVSDGPDILSDLDSRIVRARTVLEKLIRERECIEDHLQATKTLLHPIRRLPDDVLREIFTTCVKTETFLYRRRIGNSLDILKRSQWVLSHVYHPWREVALNTAMLW</sequence>
<gene>
    <name evidence="2" type="ORF">IW261DRAFT_1313641</name>
</gene>
<feature type="coiled-coil region" evidence="1">
    <location>
        <begin position="26"/>
        <end position="60"/>
    </location>
</feature>
<organism evidence="2 3">
    <name type="scientific">Armillaria novae-zelandiae</name>
    <dbReference type="NCBI Taxonomy" id="153914"/>
    <lineage>
        <taxon>Eukaryota</taxon>
        <taxon>Fungi</taxon>
        <taxon>Dikarya</taxon>
        <taxon>Basidiomycota</taxon>
        <taxon>Agaricomycotina</taxon>
        <taxon>Agaricomycetes</taxon>
        <taxon>Agaricomycetidae</taxon>
        <taxon>Agaricales</taxon>
        <taxon>Marasmiineae</taxon>
        <taxon>Physalacriaceae</taxon>
        <taxon>Armillaria</taxon>
    </lineage>
</organism>
<keyword evidence="1" id="KW-0175">Coiled coil</keyword>
<comment type="caution">
    <text evidence="2">The sequence shown here is derived from an EMBL/GenBank/DDBJ whole genome shotgun (WGS) entry which is preliminary data.</text>
</comment>
<keyword evidence="3" id="KW-1185">Reference proteome</keyword>
<evidence type="ECO:0000256" key="1">
    <source>
        <dbReference type="SAM" id="Coils"/>
    </source>
</evidence>
<evidence type="ECO:0000313" key="3">
    <source>
        <dbReference type="Proteomes" id="UP001175227"/>
    </source>
</evidence>
<dbReference type="EMBL" id="JAUEPR010000046">
    <property type="protein sequence ID" value="KAK0471878.1"/>
    <property type="molecule type" value="Genomic_DNA"/>
</dbReference>
<accession>A0AA39NUU0</accession>
<evidence type="ECO:0000313" key="2">
    <source>
        <dbReference type="EMBL" id="KAK0471878.1"/>
    </source>
</evidence>
<dbReference type="Proteomes" id="UP001175227">
    <property type="component" value="Unassembled WGS sequence"/>
</dbReference>
<proteinExistence type="predicted"/>